<feature type="compositionally biased region" description="Polar residues" evidence="1">
    <location>
        <begin position="451"/>
        <end position="461"/>
    </location>
</feature>
<dbReference type="NCBIfam" id="NF033563">
    <property type="entry name" value="transpos_IS30"/>
    <property type="match status" value="1"/>
</dbReference>
<feature type="non-terminal residue" evidence="3">
    <location>
        <position position="461"/>
    </location>
</feature>
<gene>
    <name evidence="3" type="ORF">LVY72_24050</name>
</gene>
<protein>
    <submittedName>
        <fullName evidence="3">IS30 family transposase</fullName>
    </submittedName>
</protein>
<sequence length="461" mass="51956">MTGRLVELVRSGLSLKAASQQAGLSYDQGRSRWARHGDGRLQKGRNGGLVRPAEPPKEPGRGPREFDDPASVRFVELVRSGLSMKAASRESGLTYDQGRTRWARLGGVKLQTGRIGGLPRPKQPRPLGPDDVPDAPRQPCSGPVTFYERCIIQLRLQDGWKAARIAGELGRCPSVISRERRRNLNPDGVYDARYAHRQTAGRLKRPKAYKLQNPDLAEFVENAMDEGWSPQLISAVLRELHPDNRDMQVSHETIYQCLYVQGRGALRQDLYRCLSLKRSTRRPQGRTDLRGSRYREAMTISQRPPSVADRAVPGHWEGDLILGAGNQSAIGTLVERSTRFTILLHLPQDHTAETVAEAMLAAMGDLPAHLRRSITWDRGVEMADYHRIMLELQAPVYFCDPYSPWQRGTNENTNRLLRHWFEKGSDLSVHTPETLRAVQDKLNRRPRPTLNLKTPAQALTE</sequence>
<reference evidence="3" key="1">
    <citation type="submission" date="2022-01" db="EMBL/GenBank/DDBJ databases">
        <authorList>
            <person name="Jo J.-H."/>
            <person name="Im W.-T."/>
        </authorList>
    </citation>
    <scope>NUCLEOTIDE SEQUENCE</scope>
    <source>
        <strain evidence="3">I2-34</strain>
    </source>
</reference>
<feature type="domain" description="Integrase catalytic" evidence="2">
    <location>
        <begin position="300"/>
        <end position="461"/>
    </location>
</feature>
<dbReference type="Gene3D" id="3.30.420.10">
    <property type="entry name" value="Ribonuclease H-like superfamily/Ribonuclease H"/>
    <property type="match status" value="1"/>
</dbReference>
<proteinExistence type="predicted"/>
<accession>A0ABS9LE67</accession>
<dbReference type="InterPro" id="IPR001584">
    <property type="entry name" value="Integrase_cat-core"/>
</dbReference>
<comment type="caution">
    <text evidence="3">The sequence shown here is derived from an EMBL/GenBank/DDBJ whole genome shotgun (WGS) entry which is preliminary data.</text>
</comment>
<evidence type="ECO:0000259" key="2">
    <source>
        <dbReference type="PROSITE" id="PS50994"/>
    </source>
</evidence>
<dbReference type="InterPro" id="IPR012337">
    <property type="entry name" value="RNaseH-like_sf"/>
</dbReference>
<evidence type="ECO:0000313" key="4">
    <source>
        <dbReference type="Proteomes" id="UP001165368"/>
    </source>
</evidence>
<dbReference type="InterPro" id="IPR036397">
    <property type="entry name" value="RNaseH_sf"/>
</dbReference>
<dbReference type="PANTHER" id="PTHR10948:SF23">
    <property type="entry name" value="TRANSPOSASE INSI FOR INSERTION SEQUENCE ELEMENT IS30A-RELATED"/>
    <property type="match status" value="1"/>
</dbReference>
<dbReference type="PROSITE" id="PS50994">
    <property type="entry name" value="INTEGRASE"/>
    <property type="match status" value="1"/>
</dbReference>
<dbReference type="PANTHER" id="PTHR10948">
    <property type="entry name" value="TRANSPOSASE"/>
    <property type="match status" value="1"/>
</dbReference>
<dbReference type="Pfam" id="PF00665">
    <property type="entry name" value="rve"/>
    <property type="match status" value="1"/>
</dbReference>
<dbReference type="InterPro" id="IPR051917">
    <property type="entry name" value="Transposase-Integrase"/>
</dbReference>
<evidence type="ECO:0000313" key="3">
    <source>
        <dbReference type="EMBL" id="MCG2624965.1"/>
    </source>
</evidence>
<feature type="region of interest" description="Disordered" evidence="1">
    <location>
        <begin position="441"/>
        <end position="461"/>
    </location>
</feature>
<evidence type="ECO:0000256" key="1">
    <source>
        <dbReference type="SAM" id="MobiDB-lite"/>
    </source>
</evidence>
<organism evidence="3 4">
    <name type="scientific">Arthrobacter hankyongi</name>
    <dbReference type="NCBI Taxonomy" id="2904801"/>
    <lineage>
        <taxon>Bacteria</taxon>
        <taxon>Bacillati</taxon>
        <taxon>Actinomycetota</taxon>
        <taxon>Actinomycetes</taxon>
        <taxon>Micrococcales</taxon>
        <taxon>Micrococcaceae</taxon>
        <taxon>Arthrobacter</taxon>
    </lineage>
</organism>
<feature type="region of interest" description="Disordered" evidence="1">
    <location>
        <begin position="112"/>
        <end position="136"/>
    </location>
</feature>
<feature type="region of interest" description="Disordered" evidence="1">
    <location>
        <begin position="19"/>
        <end position="68"/>
    </location>
</feature>
<keyword evidence="4" id="KW-1185">Reference proteome</keyword>
<dbReference type="EMBL" id="JAKLTQ010000048">
    <property type="protein sequence ID" value="MCG2624965.1"/>
    <property type="molecule type" value="Genomic_DNA"/>
</dbReference>
<dbReference type="SUPFAM" id="SSF53098">
    <property type="entry name" value="Ribonuclease H-like"/>
    <property type="match status" value="1"/>
</dbReference>
<dbReference type="InterPro" id="IPR053392">
    <property type="entry name" value="Transposase_IS30-like"/>
</dbReference>
<feature type="compositionally biased region" description="Basic and acidic residues" evidence="1">
    <location>
        <begin position="54"/>
        <end position="67"/>
    </location>
</feature>
<dbReference type="Proteomes" id="UP001165368">
    <property type="component" value="Unassembled WGS sequence"/>
</dbReference>
<name>A0ABS9LE67_9MICC</name>